<keyword evidence="3" id="KW-0808">Transferase</keyword>
<evidence type="ECO:0000259" key="2">
    <source>
        <dbReference type="Pfam" id="PF02397"/>
    </source>
</evidence>
<dbReference type="EC" id="2.7.8.6" evidence="3"/>
<evidence type="ECO:0000313" key="3">
    <source>
        <dbReference type="EMBL" id="EJX08489.1"/>
    </source>
</evidence>
<feature type="transmembrane region" description="Helical" evidence="1">
    <location>
        <begin position="21"/>
        <end position="45"/>
    </location>
</feature>
<dbReference type="PANTHER" id="PTHR30576">
    <property type="entry name" value="COLANIC BIOSYNTHESIS UDP-GLUCOSE LIPID CARRIER TRANSFERASE"/>
    <property type="match status" value="1"/>
</dbReference>
<dbReference type="AlphaFoldDB" id="J9GLY7"/>
<dbReference type="InterPro" id="IPR003362">
    <property type="entry name" value="Bact_transf"/>
</dbReference>
<protein>
    <submittedName>
        <fullName evidence="3">Bacterial sugar transferase</fullName>
        <ecNumber evidence="3">2.7.8.6</ecNumber>
    </submittedName>
</protein>
<keyword evidence="1" id="KW-0812">Transmembrane</keyword>
<comment type="caution">
    <text evidence="3">The sequence shown here is derived from an EMBL/GenBank/DDBJ whole genome shotgun (WGS) entry which is preliminary data.</text>
</comment>
<sequence length="207" mass="24555">MSESVAYIDHMKPWQRSVKRLFDIFFAAIALLLVSPFALLILLTIKWESEGPALFCQERVGYKGKIFSMYKFRSMYQHAEDGTQPLLCQENDIRLTPFGKFIRDHHLDEIPQLWNILKGDMSFVGPRPERKHFVDIIMQHNPNYVYLYQLRPGVFSYATLYNGYTDTIEKMLERLRLDLDYLTTRTLYVDMEIIVKTLYYILSGKRF</sequence>
<dbReference type="PANTHER" id="PTHR30576:SF0">
    <property type="entry name" value="UNDECAPRENYL-PHOSPHATE N-ACETYLGALACTOSAMINYL 1-PHOSPHATE TRANSFERASE-RELATED"/>
    <property type="match status" value="1"/>
</dbReference>
<dbReference type="GO" id="GO:0047360">
    <property type="term" value="F:undecaprenyl-phosphate galactose phosphotransferase activity"/>
    <property type="evidence" value="ECO:0007669"/>
    <property type="project" value="UniProtKB-EC"/>
</dbReference>
<feature type="domain" description="Bacterial sugar transferase" evidence="2">
    <location>
        <begin position="19"/>
        <end position="202"/>
    </location>
</feature>
<name>J9GLY7_9ZZZZ</name>
<accession>J9GLY7</accession>
<dbReference type="EMBL" id="AMCI01000610">
    <property type="protein sequence ID" value="EJX08489.1"/>
    <property type="molecule type" value="Genomic_DNA"/>
</dbReference>
<proteinExistence type="predicted"/>
<keyword evidence="1" id="KW-0472">Membrane</keyword>
<gene>
    <name evidence="3" type="ORF">EVA_03399</name>
</gene>
<organism evidence="3">
    <name type="scientific">gut metagenome</name>
    <dbReference type="NCBI Taxonomy" id="749906"/>
    <lineage>
        <taxon>unclassified sequences</taxon>
        <taxon>metagenomes</taxon>
        <taxon>organismal metagenomes</taxon>
    </lineage>
</organism>
<dbReference type="Pfam" id="PF02397">
    <property type="entry name" value="Bac_transf"/>
    <property type="match status" value="1"/>
</dbReference>
<evidence type="ECO:0000256" key="1">
    <source>
        <dbReference type="SAM" id="Phobius"/>
    </source>
</evidence>
<reference evidence="3" key="1">
    <citation type="journal article" date="2012" name="PLoS ONE">
        <title>Gene sets for utilization of primary and secondary nutrition supplies in the distal gut of endangered iberian lynx.</title>
        <authorList>
            <person name="Alcaide M."/>
            <person name="Messina E."/>
            <person name="Richter M."/>
            <person name="Bargiela R."/>
            <person name="Peplies J."/>
            <person name="Huws S.A."/>
            <person name="Newbold C.J."/>
            <person name="Golyshin P.N."/>
            <person name="Simon M.A."/>
            <person name="Lopez G."/>
            <person name="Yakimov M.M."/>
            <person name="Ferrer M."/>
        </authorList>
    </citation>
    <scope>NUCLEOTIDE SEQUENCE</scope>
</reference>
<keyword evidence="1" id="KW-1133">Transmembrane helix</keyword>